<evidence type="ECO:0000313" key="2">
    <source>
        <dbReference type="Proteomes" id="UP000001732"/>
    </source>
</evidence>
<gene>
    <name evidence="1" type="ordered locus">COPRO5265_0086</name>
</gene>
<name>B5Y6R0_COPPD</name>
<dbReference type="AlphaFoldDB" id="B5Y6R0"/>
<reference evidence="1 2" key="2">
    <citation type="journal article" date="2014" name="Genome Announc.">
        <title>Complete Genome Sequence of Coprothermobacter proteolyticus DSM 5265.</title>
        <authorList>
            <person name="Alexiev A."/>
            <person name="Coil D.A."/>
            <person name="Badger J.H."/>
            <person name="Enticknap J."/>
            <person name="Ward N."/>
            <person name="Robb F.T."/>
            <person name="Eisen J.A."/>
        </authorList>
    </citation>
    <scope>NUCLEOTIDE SEQUENCE [LARGE SCALE GENOMIC DNA]</scope>
    <source>
        <strain evidence="2">ATCC 35245 / DSM 5265 / OCM 4 / BT</strain>
    </source>
</reference>
<dbReference type="HOGENOM" id="CLU_2698310_0_0_9"/>
<evidence type="ECO:0000313" key="1">
    <source>
        <dbReference type="EMBL" id="ACI16903.1"/>
    </source>
</evidence>
<reference evidence="2" key="1">
    <citation type="submission" date="2008-08" db="EMBL/GenBank/DDBJ databases">
        <title>The complete genome sequence of Coprothermobacter proteolyticus strain ATCC 5245 / DSM 5265 / BT.</title>
        <authorList>
            <person name="Dodson R.J."/>
            <person name="Durkin A.S."/>
            <person name="Wu M."/>
            <person name="Eisen J."/>
            <person name="Sutton G."/>
        </authorList>
    </citation>
    <scope>NUCLEOTIDE SEQUENCE [LARGE SCALE GENOMIC DNA]</scope>
    <source>
        <strain evidence="2">ATCC 35245 / DSM 5265 / OCM 4 / BT</strain>
    </source>
</reference>
<dbReference type="RefSeq" id="WP_012543555.1">
    <property type="nucleotide sequence ID" value="NC_011295.1"/>
</dbReference>
<sequence>MQHTFVVEYFPYNAESSNVVEEALKLPYVVEAKEGRLIMVTVEADSYEEGRQRAEEVGKKVFGEGNIRVRRAQ</sequence>
<accession>B5Y6R0</accession>
<dbReference type="STRING" id="309798.COPRO5265_0086"/>
<organism evidence="1 2">
    <name type="scientific">Coprothermobacter proteolyticus (strain ATCC 35245 / DSM 5265 / OCM 4 / BT)</name>
    <dbReference type="NCBI Taxonomy" id="309798"/>
    <lineage>
        <taxon>Bacteria</taxon>
        <taxon>Pseudomonadati</taxon>
        <taxon>Coprothermobacterota</taxon>
        <taxon>Coprothermobacteria</taxon>
        <taxon>Coprothermobacterales</taxon>
        <taxon>Coprothermobacteraceae</taxon>
        <taxon>Coprothermobacter</taxon>
    </lineage>
</organism>
<dbReference type="EMBL" id="CP001145">
    <property type="protein sequence ID" value="ACI16903.1"/>
    <property type="molecule type" value="Genomic_DNA"/>
</dbReference>
<dbReference type="KEGG" id="cpo:COPRO5265_0086"/>
<proteinExistence type="predicted"/>
<protein>
    <submittedName>
        <fullName evidence="1">Uncharacterized protein</fullName>
    </submittedName>
</protein>
<keyword evidence="2" id="KW-1185">Reference proteome</keyword>
<dbReference type="Proteomes" id="UP000001732">
    <property type="component" value="Chromosome"/>
</dbReference>
<dbReference type="OrthoDB" id="9887420at2"/>